<feature type="region of interest" description="Disordered" evidence="1">
    <location>
        <begin position="330"/>
        <end position="359"/>
    </location>
</feature>
<evidence type="ECO:0000313" key="2">
    <source>
        <dbReference type="EMBL" id="KAG0308708.1"/>
    </source>
</evidence>
<dbReference type="OrthoDB" id="2377186at2759"/>
<protein>
    <recommendedName>
        <fullName evidence="4">F-box domain-containing protein</fullName>
    </recommendedName>
</protein>
<feature type="compositionally biased region" description="Acidic residues" evidence="1">
    <location>
        <begin position="330"/>
        <end position="345"/>
    </location>
</feature>
<keyword evidence="3" id="KW-1185">Reference proteome</keyword>
<name>A0A9P6UKT4_9FUNG</name>
<evidence type="ECO:0000256" key="1">
    <source>
        <dbReference type="SAM" id="MobiDB-lite"/>
    </source>
</evidence>
<evidence type="ECO:0008006" key="4">
    <source>
        <dbReference type="Google" id="ProtNLM"/>
    </source>
</evidence>
<gene>
    <name evidence="2" type="ORF">BGZ97_013278</name>
</gene>
<evidence type="ECO:0000313" key="3">
    <source>
        <dbReference type="Proteomes" id="UP000823405"/>
    </source>
</evidence>
<sequence length="492" mass="55971">MKDHRDTRLLTRSIFGLKQLQDAEFGLVRCEEEEEGWGPKATRGLAFAVFYACPPLLSRFCVEVTEKELYLQDDMAEEYWEAEPGKPQSWEMMDGDEMREGEMMMTAAPPRWLREEEPLSHLTSLKLRDMGEENISEDELRSMLAHCPNLTEIELPCVVPVKDIRRLALDIAHSLCPRLTILEENRSSAERWVCHGLAVRIVDALPEHQVQRLRCLGLSFAIPNLLNSSGNDTRPIFRRHSQTLREVVLWSCWEISSKTIQMILVECLALERLDARSATRTPRRTFNDLMEGIPFRGEFSIDLQDAVEFPWGCTRIKDLRLTISIPDLYDDDDDNGDDDDDDSDNDNQPTSPTTVATAAEDMTATALVQRLESLYRQLGALMELERLYLQAVFYDPGAHCHLPRTYWLSTFPGMLLDTTGDGGPGGGSGGRPAGYLHLLGGLTRLKDLYVSSRSPRKEENNLTIGVEELKWMGKHWPMLEETSPISKRIRSL</sequence>
<dbReference type="Gene3D" id="3.80.10.10">
    <property type="entry name" value="Ribonuclease Inhibitor"/>
    <property type="match status" value="1"/>
</dbReference>
<organism evidence="2 3">
    <name type="scientific">Linnemannia gamsii</name>
    <dbReference type="NCBI Taxonomy" id="64522"/>
    <lineage>
        <taxon>Eukaryota</taxon>
        <taxon>Fungi</taxon>
        <taxon>Fungi incertae sedis</taxon>
        <taxon>Mucoromycota</taxon>
        <taxon>Mortierellomycotina</taxon>
        <taxon>Mortierellomycetes</taxon>
        <taxon>Mortierellales</taxon>
        <taxon>Mortierellaceae</taxon>
        <taxon>Linnemannia</taxon>
    </lineage>
</organism>
<dbReference type="InterPro" id="IPR032675">
    <property type="entry name" value="LRR_dom_sf"/>
</dbReference>
<dbReference type="EMBL" id="JAAAIN010000979">
    <property type="protein sequence ID" value="KAG0308708.1"/>
    <property type="molecule type" value="Genomic_DNA"/>
</dbReference>
<proteinExistence type="predicted"/>
<dbReference type="SUPFAM" id="SSF52047">
    <property type="entry name" value="RNI-like"/>
    <property type="match status" value="1"/>
</dbReference>
<accession>A0A9P6UKT4</accession>
<dbReference type="Proteomes" id="UP000823405">
    <property type="component" value="Unassembled WGS sequence"/>
</dbReference>
<dbReference type="AlphaFoldDB" id="A0A9P6UKT4"/>
<comment type="caution">
    <text evidence="2">The sequence shown here is derived from an EMBL/GenBank/DDBJ whole genome shotgun (WGS) entry which is preliminary data.</text>
</comment>
<reference evidence="2" key="1">
    <citation type="journal article" date="2020" name="Fungal Divers.">
        <title>Resolving the Mortierellaceae phylogeny through synthesis of multi-gene phylogenetics and phylogenomics.</title>
        <authorList>
            <person name="Vandepol N."/>
            <person name="Liber J."/>
            <person name="Desiro A."/>
            <person name="Na H."/>
            <person name="Kennedy M."/>
            <person name="Barry K."/>
            <person name="Grigoriev I.V."/>
            <person name="Miller A.N."/>
            <person name="O'Donnell K."/>
            <person name="Stajich J.E."/>
            <person name="Bonito G."/>
        </authorList>
    </citation>
    <scope>NUCLEOTIDE SEQUENCE</scope>
    <source>
        <strain evidence="2">NVP60</strain>
    </source>
</reference>